<dbReference type="InterPro" id="IPR016071">
    <property type="entry name" value="Staphylococal_nuclease_OB-fold"/>
</dbReference>
<dbReference type="Pfam" id="PF00565">
    <property type="entry name" value="SNase"/>
    <property type="match status" value="1"/>
</dbReference>
<dbReference type="Gene3D" id="2.40.50.90">
    <property type="match status" value="1"/>
</dbReference>
<protein>
    <recommendedName>
        <fullName evidence="1">TNase-like domain-containing protein</fullName>
    </recommendedName>
</protein>
<dbReference type="PROSITE" id="PS50830">
    <property type="entry name" value="TNASE_3"/>
    <property type="match status" value="1"/>
</dbReference>
<proteinExistence type="predicted"/>
<dbReference type="SMART" id="SM00318">
    <property type="entry name" value="SNc"/>
    <property type="match status" value="1"/>
</dbReference>
<sequence length="195" mass="19687">MSAGDRSPRLRQMGKVGGAALAVVFAVLLAGCAPAELPEVTPPPAAAQATLVSVIDGDTIESSAGTVRIIGIDAPERDECGYAEAAAQVSALLSPGAAITLTLPDGENDTDRYGRLLRYVDTADGVDVGMSVLTAGLAVARYDSLDGYPAHPREAQYRAGQTATLTADGAVTTVACQAAADAARGHLDPDPAPTG</sequence>
<dbReference type="InterPro" id="IPR035437">
    <property type="entry name" value="SNase_OB-fold_sf"/>
</dbReference>
<evidence type="ECO:0000313" key="2">
    <source>
        <dbReference type="EMBL" id="GAA1662278.1"/>
    </source>
</evidence>
<evidence type="ECO:0000259" key="1">
    <source>
        <dbReference type="PROSITE" id="PS50830"/>
    </source>
</evidence>
<dbReference type="EMBL" id="BAAAPK010000001">
    <property type="protein sequence ID" value="GAA1662278.1"/>
    <property type="molecule type" value="Genomic_DNA"/>
</dbReference>
<comment type="caution">
    <text evidence="2">The sequence shown here is derived from an EMBL/GenBank/DDBJ whole genome shotgun (WGS) entry which is preliminary data.</text>
</comment>
<gene>
    <name evidence="2" type="ORF">GCM10009807_02750</name>
</gene>
<organism evidence="2 3">
    <name type="scientific">Microbacterium lacus</name>
    <dbReference type="NCBI Taxonomy" id="415217"/>
    <lineage>
        <taxon>Bacteria</taxon>
        <taxon>Bacillati</taxon>
        <taxon>Actinomycetota</taxon>
        <taxon>Actinomycetes</taxon>
        <taxon>Micrococcales</taxon>
        <taxon>Microbacteriaceae</taxon>
        <taxon>Microbacterium</taxon>
    </lineage>
</organism>
<feature type="domain" description="TNase-like" evidence="1">
    <location>
        <begin position="45"/>
        <end position="141"/>
    </location>
</feature>
<dbReference type="PROSITE" id="PS51257">
    <property type="entry name" value="PROKAR_LIPOPROTEIN"/>
    <property type="match status" value="1"/>
</dbReference>
<reference evidence="2 3" key="1">
    <citation type="journal article" date="2019" name="Int. J. Syst. Evol. Microbiol.">
        <title>The Global Catalogue of Microorganisms (GCM) 10K type strain sequencing project: providing services to taxonomists for standard genome sequencing and annotation.</title>
        <authorList>
            <consortium name="The Broad Institute Genomics Platform"/>
            <consortium name="The Broad Institute Genome Sequencing Center for Infectious Disease"/>
            <person name="Wu L."/>
            <person name="Ma J."/>
        </authorList>
    </citation>
    <scope>NUCLEOTIDE SEQUENCE [LARGE SCALE GENOMIC DNA]</scope>
    <source>
        <strain evidence="2 3">JCM 15575</strain>
    </source>
</reference>
<dbReference type="SUPFAM" id="SSF50199">
    <property type="entry name" value="Staphylococcal nuclease"/>
    <property type="match status" value="1"/>
</dbReference>
<evidence type="ECO:0000313" key="3">
    <source>
        <dbReference type="Proteomes" id="UP001500596"/>
    </source>
</evidence>
<name>A0ABN2FYU3_9MICO</name>
<keyword evidence="3" id="KW-1185">Reference proteome</keyword>
<accession>A0ABN2FYU3</accession>
<dbReference type="Proteomes" id="UP001500596">
    <property type="component" value="Unassembled WGS sequence"/>
</dbReference>